<reference evidence="1 2" key="1">
    <citation type="submission" date="2014-02" db="EMBL/GenBank/DDBJ databases">
        <title>Single nucleus genome sequencing reveals high similarity among nuclei of an endomycorrhizal fungus.</title>
        <authorList>
            <person name="Lin K."/>
            <person name="Geurts R."/>
            <person name="Zhang Z."/>
            <person name="Limpens E."/>
            <person name="Saunders D.G."/>
            <person name="Mu D."/>
            <person name="Pang E."/>
            <person name="Cao H."/>
            <person name="Cha H."/>
            <person name="Lin T."/>
            <person name="Zhou Q."/>
            <person name="Shang Y."/>
            <person name="Li Y."/>
            <person name="Ivanov S."/>
            <person name="Sharma T."/>
            <person name="Velzen R.V."/>
            <person name="Ruijter N.D."/>
            <person name="Aanen D.K."/>
            <person name="Win J."/>
            <person name="Kamoun S."/>
            <person name="Bisseling T."/>
            <person name="Huang S."/>
        </authorList>
    </citation>
    <scope>NUCLEOTIDE SEQUENCE [LARGE SCALE GENOMIC DNA]</scope>
    <source>
        <strain evidence="2">DAOM197198w</strain>
    </source>
</reference>
<proteinExistence type="predicted"/>
<dbReference type="HOGENOM" id="CLU_023663_0_0_1"/>
<dbReference type="EMBL" id="JEMT01018075">
    <property type="protein sequence ID" value="EXX67035.1"/>
    <property type="molecule type" value="Genomic_DNA"/>
</dbReference>
<dbReference type="Gene3D" id="1.10.150.50">
    <property type="entry name" value="Transcription Factor, Ets-1"/>
    <property type="match status" value="1"/>
</dbReference>
<dbReference type="Gene3D" id="3.40.50.300">
    <property type="entry name" value="P-loop containing nucleotide triphosphate hydrolases"/>
    <property type="match status" value="1"/>
</dbReference>
<protein>
    <recommendedName>
        <fullName evidence="3">Crinkler family protein</fullName>
    </recommendedName>
</protein>
<evidence type="ECO:0008006" key="3">
    <source>
        <dbReference type="Google" id="ProtNLM"/>
    </source>
</evidence>
<dbReference type="STRING" id="1432141.A0A015JIR5"/>
<organism evidence="1 2">
    <name type="scientific">Rhizophagus irregularis (strain DAOM 197198w)</name>
    <name type="common">Glomus intraradices</name>
    <dbReference type="NCBI Taxonomy" id="1432141"/>
    <lineage>
        <taxon>Eukaryota</taxon>
        <taxon>Fungi</taxon>
        <taxon>Fungi incertae sedis</taxon>
        <taxon>Mucoromycota</taxon>
        <taxon>Glomeromycotina</taxon>
        <taxon>Glomeromycetes</taxon>
        <taxon>Glomerales</taxon>
        <taxon>Glomeraceae</taxon>
        <taxon>Rhizophagus</taxon>
    </lineage>
</organism>
<dbReference type="OrthoDB" id="2369467at2759"/>
<accession>A0A015JIR5</accession>
<dbReference type="InterPro" id="IPR013761">
    <property type="entry name" value="SAM/pointed_sf"/>
</dbReference>
<comment type="caution">
    <text evidence="1">The sequence shown here is derived from an EMBL/GenBank/DDBJ whole genome shotgun (WGS) entry which is preliminary data.</text>
</comment>
<evidence type="ECO:0000313" key="2">
    <source>
        <dbReference type="Proteomes" id="UP000022910"/>
    </source>
</evidence>
<dbReference type="InterPro" id="IPR027417">
    <property type="entry name" value="P-loop_NTPase"/>
</dbReference>
<keyword evidence="2" id="KW-1185">Reference proteome</keyword>
<evidence type="ECO:0000313" key="1">
    <source>
        <dbReference type="EMBL" id="EXX67035.1"/>
    </source>
</evidence>
<sequence>MSNVAGSSTGAVSDLTIEVVKGWSTGRLNEFLKARLKDIDVHIDTITDTQKVDGDSFLELAAVDFERWGVPGGPAKKIERLIKEIQGAHQPLEPNRKRLKTSEALKKTWKVNSTLRETDWSSHYFVDPAGQEQQDLLFRKIEEYSFIMLYGTRASGKSTRVMRAISVLEESSYVCNYLSFEQIIDYAGGFWNSLGTNISIYKRSSEYLESCTDIKTAEDFLRYFSITGWKEKEKNPDARIILFFDEFDRIYKMDERLRTDFPGILRAIRNNIDSYVIQAIVVIGTFSILHLDSSTQPTSPFNIRDSVRNPNFDLEQVRVLFREFEEENKMKFESGIIEDIFEQTNGHAGLVCICGRAIEDNLLRELNEQILNYKTWERYKVSFLMNAIVDYVTFRNLVRTLLNPEAKNAVNFFRNHFLVDFGHEINVTTDINSAEYLAYEGVLVPGEHAGFFKLSSPLGALANRSAEEIPFYKDSQYLDTLFTLKFAVKSFDKDIISLASFRSFKTAKVRVNGKRNQHVPRESVYDAELYRILRNWLGVANFEVTGQWHLISNGDKKHRYSDIVIDTPFDEKIVLELLATADTNDLDEPFQRALDYARLFSATETWIVHFTCEDNYVEQPHWPSRSQLQTNLNVAHFYHDHLFTKINLIAGWWSNRNNKMVIYEYSTEI</sequence>
<dbReference type="AlphaFoldDB" id="A0A015JIR5"/>
<dbReference type="Proteomes" id="UP000022910">
    <property type="component" value="Unassembled WGS sequence"/>
</dbReference>
<dbReference type="SUPFAM" id="SSF52540">
    <property type="entry name" value="P-loop containing nucleoside triphosphate hydrolases"/>
    <property type="match status" value="1"/>
</dbReference>
<name>A0A015JIR5_RHIIW</name>
<gene>
    <name evidence="1" type="ORF">RirG_118130</name>
</gene>